<evidence type="ECO:0000256" key="2">
    <source>
        <dbReference type="ARBA" id="ARBA00022618"/>
    </source>
</evidence>
<dbReference type="InterPro" id="IPR016024">
    <property type="entry name" value="ARM-type_fold"/>
</dbReference>
<name>A0A899GEJ3_9ASCO</name>
<evidence type="ECO:0000256" key="5">
    <source>
        <dbReference type="ARBA" id="ARBA00044801"/>
    </source>
</evidence>
<dbReference type="SUPFAM" id="SSF48371">
    <property type="entry name" value="ARM repeat"/>
    <property type="match status" value="1"/>
</dbReference>
<gene>
    <name evidence="8" type="ORF">MERGE_001404</name>
</gene>
<comment type="function">
    <text evidence="4">May play a role in the regulation of cytokinesis.</text>
</comment>
<feature type="domain" description="Ataxin-10" evidence="7">
    <location>
        <begin position="371"/>
        <end position="468"/>
    </location>
</feature>
<reference evidence="8" key="1">
    <citation type="submission" date="2020-06" db="EMBL/GenBank/DDBJ databases">
        <title>Genomes of multiple members of Pneumocystis genus reveal paths to human pathogen Pneumocystis jirovecii.</title>
        <authorList>
            <person name="Cisse O.H."/>
            <person name="Ma L."/>
            <person name="Dekker J."/>
            <person name="Khil P."/>
            <person name="Jo J."/>
            <person name="Brenchley J."/>
            <person name="Blair R."/>
            <person name="Pahar B."/>
            <person name="Chabe M."/>
            <person name="Van Rompay K.A."/>
            <person name="Keesler R."/>
            <person name="Sukura A."/>
            <person name="Hirsch V."/>
            <person name="Kutty G."/>
            <person name="Liu Y."/>
            <person name="Peng L."/>
            <person name="Chen J."/>
            <person name="Song J."/>
            <person name="Weissenbacher-Lang C."/>
            <person name="Xu J."/>
            <person name="Upham N.S."/>
            <person name="Stajich J.E."/>
            <person name="Cuomo C.A."/>
            <person name="Cushion M.T."/>
            <person name="Kovacs J.A."/>
        </authorList>
    </citation>
    <scope>NUCLEOTIDE SEQUENCE</scope>
    <source>
        <strain evidence="8">2A</strain>
    </source>
</reference>
<dbReference type="EMBL" id="CP054547">
    <property type="protein sequence ID" value="QSL67017.1"/>
    <property type="molecule type" value="Genomic_DNA"/>
</dbReference>
<dbReference type="InterPro" id="IPR019156">
    <property type="entry name" value="Ataxin-10_domain"/>
</dbReference>
<dbReference type="OrthoDB" id="379794at2759"/>
<evidence type="ECO:0000256" key="3">
    <source>
        <dbReference type="ARBA" id="ARBA00023306"/>
    </source>
</evidence>
<organism evidence="8 9">
    <name type="scientific">Pneumocystis wakefieldiae</name>
    <dbReference type="NCBI Taxonomy" id="38082"/>
    <lineage>
        <taxon>Eukaryota</taxon>
        <taxon>Fungi</taxon>
        <taxon>Dikarya</taxon>
        <taxon>Ascomycota</taxon>
        <taxon>Taphrinomycotina</taxon>
        <taxon>Pneumocystomycetes</taxon>
        <taxon>Pneumocystaceae</taxon>
        <taxon>Pneumocystis</taxon>
    </lineage>
</organism>
<evidence type="ECO:0000256" key="6">
    <source>
        <dbReference type="ARBA" id="ARBA00044805"/>
    </source>
</evidence>
<evidence type="ECO:0000256" key="1">
    <source>
        <dbReference type="ARBA" id="ARBA00008384"/>
    </source>
</evidence>
<dbReference type="PANTHER" id="PTHR13255:SF0">
    <property type="entry name" value="ATAXIN-10"/>
    <property type="match status" value="1"/>
</dbReference>
<protein>
    <recommendedName>
        <fullName evidence="5">Ataxin-10 homolog</fullName>
    </recommendedName>
    <alternativeName>
        <fullName evidence="6">Copper transport protein 86</fullName>
    </alternativeName>
</protein>
<comment type="similarity">
    <text evidence="1">Belongs to the ataxin-10 family.</text>
</comment>
<evidence type="ECO:0000259" key="7">
    <source>
        <dbReference type="Pfam" id="PF09759"/>
    </source>
</evidence>
<dbReference type="InterPro" id="IPR011989">
    <property type="entry name" value="ARM-like"/>
</dbReference>
<keyword evidence="2" id="KW-0132">Cell division</keyword>
<dbReference type="PANTHER" id="PTHR13255">
    <property type="entry name" value="ATAXIN-10"/>
    <property type="match status" value="1"/>
</dbReference>
<dbReference type="Proteomes" id="UP000663699">
    <property type="component" value="Chromosome 16"/>
</dbReference>
<dbReference type="AlphaFoldDB" id="A0A899GEJ3"/>
<evidence type="ECO:0000313" key="9">
    <source>
        <dbReference type="Proteomes" id="UP000663699"/>
    </source>
</evidence>
<dbReference type="InterPro" id="IPR051374">
    <property type="entry name" value="Ataxin-10/CTR86_families"/>
</dbReference>
<accession>A0A899GEJ3</accession>
<dbReference type="Gene3D" id="1.25.10.10">
    <property type="entry name" value="Leucine-rich Repeat Variant"/>
    <property type="match status" value="1"/>
</dbReference>
<sequence length="469" mass="54401">MYKYRRFASKSSDKLCNSLYPKYRLSVDKQNEAHTLVTDSPDILELYKRLDITGRLAHISICFDPVYDEDNAFLHGLDLAGSISTCLFYKASEMGRVLQKAIRLHIDIYKRVSQEINVSDGLEKLSCLETCVFRSLSIFGDLISLNCVKKDIFLIALFTVLDLEILEWFCFERHKKEMNALLVFLNDLFRNNSSVCDILFSNDLGKEMMILFLSFSEKMYMDEISNNFELLQSLFFSFIQNDKVHELFVFMNKSGSQVSDSQLVFLKFLNTFLSNYTNQKIIISEKLLKTQVSDSNQISMKSQNILKATEILISCAFHLSKDPKTKRLLLKNDLLKNLINLLQSIDDYSMTQNKASKIPSNGSNRITFPYFKRDIVQLLSTLCFRDKKVQDDIRELHGLGLILSQCRVDDENPYLREYAIFCLRNVLEDNEENKEVLRNMKPIKLQNSEITDKLGLTLEMMMKSHISIK</sequence>
<keyword evidence="9" id="KW-1185">Reference proteome</keyword>
<evidence type="ECO:0000256" key="4">
    <source>
        <dbReference type="ARBA" id="ARBA00044746"/>
    </source>
</evidence>
<dbReference type="GO" id="GO:0051301">
    <property type="term" value="P:cell division"/>
    <property type="evidence" value="ECO:0007669"/>
    <property type="project" value="UniProtKB-KW"/>
</dbReference>
<evidence type="ECO:0000313" key="8">
    <source>
        <dbReference type="EMBL" id="QSL67017.1"/>
    </source>
</evidence>
<proteinExistence type="inferred from homology"/>
<keyword evidence="3" id="KW-0131">Cell cycle</keyword>
<dbReference type="Pfam" id="PF09759">
    <property type="entry name" value="Atx10homo_assoc"/>
    <property type="match status" value="1"/>
</dbReference>
<dbReference type="GO" id="GO:0005829">
    <property type="term" value="C:cytosol"/>
    <property type="evidence" value="ECO:0007669"/>
    <property type="project" value="TreeGrafter"/>
</dbReference>